<proteinExistence type="predicted"/>
<evidence type="ECO:0000313" key="3">
    <source>
        <dbReference type="Proteomes" id="UP001159363"/>
    </source>
</evidence>
<dbReference type="Proteomes" id="UP001159363">
    <property type="component" value="Chromosome 3"/>
</dbReference>
<feature type="region of interest" description="Disordered" evidence="1">
    <location>
        <begin position="21"/>
        <end position="55"/>
    </location>
</feature>
<evidence type="ECO:0000313" key="2">
    <source>
        <dbReference type="EMBL" id="KAJ8888041.1"/>
    </source>
</evidence>
<sequence length="483" mass="52301">MVPYSRRDLISNAAAILPRPRHPFGCPPFRRPRRNRPGDRNSHESARVTRRRRAHTQLTSLSAGPLWHPTVVMVRLLAYNLGEPVSIPGGVAPGYLHAVIVPDEAAVQRVFPGISRFLTLAFQRCYTLTSLHPHRLSRPRWVEMAPDLPHPSQEHATLSLRLLIPLPSSVNFFRQCNKMAATGWIRPHHSRPPCTPTTHLHPSPERCALRTSHRPYLPLGTPYHPPNTRAMCLEVKNPDNLSHPSKTEFVFIISKAPGHTPLYRFNAARTCLAANTPSSHTTLPTRCFAKPTLLKVRKGSNLEVVDIEGIDVEGVHLDATVDVADPNVAGIAVNLNNAGIAVALNATDSNGAGVPADPNITGVAVDFNAAGVAVDLNNAGIAIALNAVVDLSTIGSVAYHDAAGVAADLDVEGVTVGLITEAFNILGFDVEGVTVVLVTVTVLNIEDVDKSNICRINEENILIRARLAKANRTDKQLEIVEGA</sequence>
<dbReference type="EMBL" id="JARBHB010000003">
    <property type="protein sequence ID" value="KAJ8888041.1"/>
    <property type="molecule type" value="Genomic_DNA"/>
</dbReference>
<organism evidence="2 3">
    <name type="scientific">Dryococelus australis</name>
    <dbReference type="NCBI Taxonomy" id="614101"/>
    <lineage>
        <taxon>Eukaryota</taxon>
        <taxon>Metazoa</taxon>
        <taxon>Ecdysozoa</taxon>
        <taxon>Arthropoda</taxon>
        <taxon>Hexapoda</taxon>
        <taxon>Insecta</taxon>
        <taxon>Pterygota</taxon>
        <taxon>Neoptera</taxon>
        <taxon>Polyneoptera</taxon>
        <taxon>Phasmatodea</taxon>
        <taxon>Verophasmatodea</taxon>
        <taxon>Anareolatae</taxon>
        <taxon>Phasmatidae</taxon>
        <taxon>Eurycanthinae</taxon>
        <taxon>Dryococelus</taxon>
    </lineage>
</organism>
<keyword evidence="3" id="KW-1185">Reference proteome</keyword>
<reference evidence="2 3" key="1">
    <citation type="submission" date="2023-02" db="EMBL/GenBank/DDBJ databases">
        <title>LHISI_Scaffold_Assembly.</title>
        <authorList>
            <person name="Stuart O.P."/>
            <person name="Cleave R."/>
            <person name="Magrath M.J.L."/>
            <person name="Mikheyev A.S."/>
        </authorList>
    </citation>
    <scope>NUCLEOTIDE SEQUENCE [LARGE SCALE GENOMIC DNA]</scope>
    <source>
        <strain evidence="2">Daus_M_001</strain>
        <tissue evidence="2">Leg muscle</tissue>
    </source>
</reference>
<accession>A0ABQ9HUK7</accession>
<feature type="compositionally biased region" description="Basic and acidic residues" evidence="1">
    <location>
        <begin position="36"/>
        <end position="47"/>
    </location>
</feature>
<evidence type="ECO:0000256" key="1">
    <source>
        <dbReference type="SAM" id="MobiDB-lite"/>
    </source>
</evidence>
<protein>
    <submittedName>
        <fullName evidence="2">Uncharacterized protein</fullName>
    </submittedName>
</protein>
<name>A0ABQ9HUK7_9NEOP</name>
<comment type="caution">
    <text evidence="2">The sequence shown here is derived from an EMBL/GenBank/DDBJ whole genome shotgun (WGS) entry which is preliminary data.</text>
</comment>
<gene>
    <name evidence="2" type="ORF">PR048_007526</name>
</gene>